<evidence type="ECO:0000256" key="1">
    <source>
        <dbReference type="ARBA" id="ARBA00004651"/>
    </source>
</evidence>
<dbReference type="AlphaFoldDB" id="A0A6V8LTN4"/>
<feature type="coiled-coil region" evidence="9">
    <location>
        <begin position="285"/>
        <end position="312"/>
    </location>
</feature>
<dbReference type="CDD" id="cd11386">
    <property type="entry name" value="MCP_signal"/>
    <property type="match status" value="1"/>
</dbReference>
<feature type="transmembrane region" description="Helical" evidence="10">
    <location>
        <begin position="177"/>
        <end position="196"/>
    </location>
</feature>
<dbReference type="SMART" id="SM01049">
    <property type="entry name" value="Cache_2"/>
    <property type="match status" value="1"/>
</dbReference>
<dbReference type="SMART" id="SM00304">
    <property type="entry name" value="HAMP"/>
    <property type="match status" value="1"/>
</dbReference>
<evidence type="ECO:0000313" key="13">
    <source>
        <dbReference type="EMBL" id="GFK95823.1"/>
    </source>
</evidence>
<feature type="domain" description="HAMP" evidence="12">
    <location>
        <begin position="241"/>
        <end position="293"/>
    </location>
</feature>
<feature type="transmembrane region" description="Helical" evidence="10">
    <location>
        <begin position="217"/>
        <end position="240"/>
    </location>
</feature>
<dbReference type="InterPro" id="IPR004010">
    <property type="entry name" value="Double_Cache_2"/>
</dbReference>
<keyword evidence="14" id="KW-1185">Reference proteome</keyword>
<dbReference type="PANTHER" id="PTHR32089:SF112">
    <property type="entry name" value="LYSOZYME-LIKE PROTEIN-RELATED"/>
    <property type="match status" value="1"/>
</dbReference>
<evidence type="ECO:0000256" key="5">
    <source>
        <dbReference type="ARBA" id="ARBA00023136"/>
    </source>
</evidence>
<dbReference type="CDD" id="cd06225">
    <property type="entry name" value="HAMP"/>
    <property type="match status" value="1"/>
</dbReference>
<proteinExistence type="inferred from homology"/>
<dbReference type="RefSeq" id="WP_173086962.1">
    <property type="nucleotide sequence ID" value="NZ_BLTE01000023.1"/>
</dbReference>
<evidence type="ECO:0000259" key="11">
    <source>
        <dbReference type="PROSITE" id="PS50111"/>
    </source>
</evidence>
<dbReference type="Pfam" id="PF00672">
    <property type="entry name" value="HAMP"/>
    <property type="match status" value="1"/>
</dbReference>
<dbReference type="Gene3D" id="1.10.8.500">
    <property type="entry name" value="HAMP domain in histidine kinase"/>
    <property type="match status" value="1"/>
</dbReference>
<keyword evidence="9" id="KW-0175">Coiled coil</keyword>
<evidence type="ECO:0000256" key="7">
    <source>
        <dbReference type="ARBA" id="ARBA00029447"/>
    </source>
</evidence>
<keyword evidence="5 10" id="KW-0472">Membrane</keyword>
<dbReference type="GO" id="GO:0004888">
    <property type="term" value="F:transmembrane signaling receptor activity"/>
    <property type="evidence" value="ECO:0007669"/>
    <property type="project" value="InterPro"/>
</dbReference>
<evidence type="ECO:0000256" key="10">
    <source>
        <dbReference type="SAM" id="Phobius"/>
    </source>
</evidence>
<dbReference type="Proteomes" id="UP000494245">
    <property type="component" value="Unassembled WGS sequence"/>
</dbReference>
<comment type="subcellular location">
    <subcellularLocation>
        <location evidence="1">Cell membrane</location>
        <topology evidence="1">Multi-pass membrane protein</topology>
    </subcellularLocation>
</comment>
<accession>A0A6V8LTN4</accession>
<sequence length="632" mass="67776">MTSANPRANGFRLFFRRLSISWRFALLIILFSAFVGGVVTAFYLGIKQVLDHNVLAAQNIMIEGEKQKLAIASDSMALSIGEAIKSQADPAKRIDLIRQMVDPIRFEADKSGYFFVYENTTNVALPTRKETQGKDLADSKDKNGVYFVRDLMLKAKAGGGFVEYVFPKPGQGDQPKLAYATMIPGTTMWIGTGVYIDNVERQKQVIRTESEERIRSILTRIFTGIAITLVIIIGLCGLIISTITGPIREATAAAERCAKGDLDINLDAQGNDEAAHMQAALNTMVATLRSNIQAIESKTREAEEKAAAAEQARLIAVEAVDKAEKARCDGMGHAAALLETVANHIGADTEEVSRQAYEIKDRAGLQSDRIRETATNMEQMTEAVVDVAKNAASASSEAEQAKAKALEGRSVVEQSIQAMRQVAGQAQALKANMDDLGKRSQDVGRILTVISDIADQTNLLALNAAIEAARAGEAGRGFAVVADEVRKLAEKTMTATKEVTESITAIQDSAKDSIANTDKAITSIEQARQMADTSGAVLGELVQGAQSSADKIQSIATAAEEQSAASEEINRSLDFVRELTTQTTNSVENAAHAISGLVDQAGELGRIIDQLKTEAGCALAADSPKPALPRRS</sequence>
<name>A0A6V8LTN4_9BACT</name>
<dbReference type="Gene3D" id="3.30.450.20">
    <property type="entry name" value="PAS domain"/>
    <property type="match status" value="1"/>
</dbReference>
<reference evidence="13 14" key="1">
    <citation type="submission" date="2020-04" db="EMBL/GenBank/DDBJ databases">
        <authorList>
            <consortium name="Desulfovibrio sp. FSS-1 genome sequencing consortium"/>
            <person name="Shimoshige H."/>
            <person name="Kobayashi H."/>
            <person name="Maekawa T."/>
        </authorList>
    </citation>
    <scope>NUCLEOTIDE SEQUENCE [LARGE SCALE GENOMIC DNA]</scope>
    <source>
        <strain evidence="13 14">SIID29052-01</strain>
    </source>
</reference>
<dbReference type="EMBL" id="BLTE01000023">
    <property type="protein sequence ID" value="GFK95823.1"/>
    <property type="molecule type" value="Genomic_DNA"/>
</dbReference>
<feature type="domain" description="Methyl-accepting transducer" evidence="11">
    <location>
        <begin position="341"/>
        <end position="577"/>
    </location>
</feature>
<dbReference type="FunFam" id="1.10.287.950:FF:000001">
    <property type="entry name" value="Methyl-accepting chemotaxis sensory transducer"/>
    <property type="match status" value="1"/>
</dbReference>
<dbReference type="Pfam" id="PF00015">
    <property type="entry name" value="MCPsignal"/>
    <property type="match status" value="1"/>
</dbReference>
<protein>
    <submittedName>
        <fullName evidence="13">Methyl-accepting chemotaxis protein 4</fullName>
    </submittedName>
</protein>
<evidence type="ECO:0000256" key="9">
    <source>
        <dbReference type="SAM" id="Coils"/>
    </source>
</evidence>
<keyword evidence="2" id="KW-1003">Cell membrane</keyword>
<dbReference type="SMART" id="SM00283">
    <property type="entry name" value="MA"/>
    <property type="match status" value="1"/>
</dbReference>
<evidence type="ECO:0000256" key="3">
    <source>
        <dbReference type="ARBA" id="ARBA00022692"/>
    </source>
</evidence>
<dbReference type="GO" id="GO:0007165">
    <property type="term" value="P:signal transduction"/>
    <property type="evidence" value="ECO:0007669"/>
    <property type="project" value="UniProtKB-KW"/>
</dbReference>
<dbReference type="Pfam" id="PF08269">
    <property type="entry name" value="dCache_2"/>
    <property type="match status" value="1"/>
</dbReference>
<comment type="similarity">
    <text evidence="7">Belongs to the methyl-accepting chemotaxis (MCP) protein family.</text>
</comment>
<evidence type="ECO:0000259" key="12">
    <source>
        <dbReference type="PROSITE" id="PS50885"/>
    </source>
</evidence>
<dbReference type="SUPFAM" id="SSF58104">
    <property type="entry name" value="Methyl-accepting chemotaxis protein (MCP) signaling domain"/>
    <property type="match status" value="1"/>
</dbReference>
<reference evidence="13 14" key="2">
    <citation type="submission" date="2020-05" db="EMBL/GenBank/DDBJ databases">
        <title>Draft genome sequence of Desulfovibrio sp. strainFSS-1.</title>
        <authorList>
            <person name="Shimoshige H."/>
            <person name="Kobayashi H."/>
            <person name="Maekawa T."/>
        </authorList>
    </citation>
    <scope>NUCLEOTIDE SEQUENCE [LARGE SCALE GENOMIC DNA]</scope>
    <source>
        <strain evidence="13 14">SIID29052-01</strain>
    </source>
</reference>
<keyword evidence="6 8" id="KW-0807">Transducer</keyword>
<dbReference type="InterPro" id="IPR004090">
    <property type="entry name" value="Chemotax_Me-accpt_rcpt"/>
</dbReference>
<dbReference type="PANTHER" id="PTHR32089">
    <property type="entry name" value="METHYL-ACCEPTING CHEMOTAXIS PROTEIN MCPB"/>
    <property type="match status" value="1"/>
</dbReference>
<dbReference type="PRINTS" id="PR00260">
    <property type="entry name" value="CHEMTRNSDUCR"/>
</dbReference>
<evidence type="ECO:0000313" key="14">
    <source>
        <dbReference type="Proteomes" id="UP000494245"/>
    </source>
</evidence>
<dbReference type="Gene3D" id="1.10.287.950">
    <property type="entry name" value="Methyl-accepting chemotaxis protein"/>
    <property type="match status" value="1"/>
</dbReference>
<keyword evidence="3 10" id="KW-0812">Transmembrane</keyword>
<feature type="transmembrane region" description="Helical" evidence="10">
    <location>
        <begin position="20"/>
        <end position="46"/>
    </location>
</feature>
<dbReference type="PROSITE" id="PS50885">
    <property type="entry name" value="HAMP"/>
    <property type="match status" value="1"/>
</dbReference>
<evidence type="ECO:0000256" key="4">
    <source>
        <dbReference type="ARBA" id="ARBA00022989"/>
    </source>
</evidence>
<evidence type="ECO:0000256" key="6">
    <source>
        <dbReference type="ARBA" id="ARBA00023224"/>
    </source>
</evidence>
<evidence type="ECO:0000256" key="2">
    <source>
        <dbReference type="ARBA" id="ARBA00022475"/>
    </source>
</evidence>
<comment type="caution">
    <text evidence="13">The sequence shown here is derived from an EMBL/GenBank/DDBJ whole genome shotgun (WGS) entry which is preliminary data.</text>
</comment>
<dbReference type="PROSITE" id="PS50111">
    <property type="entry name" value="CHEMOTAXIS_TRANSDUC_2"/>
    <property type="match status" value="1"/>
</dbReference>
<gene>
    <name evidence="13" type="primary">mcp4_3</name>
    <name evidence="13" type="ORF">NNJEOMEG_03694</name>
</gene>
<dbReference type="GO" id="GO:0006935">
    <property type="term" value="P:chemotaxis"/>
    <property type="evidence" value="ECO:0007669"/>
    <property type="project" value="InterPro"/>
</dbReference>
<evidence type="ECO:0000256" key="8">
    <source>
        <dbReference type="PROSITE-ProRule" id="PRU00284"/>
    </source>
</evidence>
<dbReference type="GO" id="GO:0005886">
    <property type="term" value="C:plasma membrane"/>
    <property type="evidence" value="ECO:0007669"/>
    <property type="project" value="UniProtKB-SubCell"/>
</dbReference>
<dbReference type="InterPro" id="IPR003660">
    <property type="entry name" value="HAMP_dom"/>
</dbReference>
<dbReference type="InterPro" id="IPR004089">
    <property type="entry name" value="MCPsignal_dom"/>
</dbReference>
<keyword evidence="4 10" id="KW-1133">Transmembrane helix</keyword>
<organism evidence="13 14">
    <name type="scientific">Fundidesulfovibrio magnetotacticus</name>
    <dbReference type="NCBI Taxonomy" id="2730080"/>
    <lineage>
        <taxon>Bacteria</taxon>
        <taxon>Pseudomonadati</taxon>
        <taxon>Thermodesulfobacteriota</taxon>
        <taxon>Desulfovibrionia</taxon>
        <taxon>Desulfovibrionales</taxon>
        <taxon>Desulfovibrionaceae</taxon>
        <taxon>Fundidesulfovibrio</taxon>
    </lineage>
</organism>
<dbReference type="InterPro" id="IPR033480">
    <property type="entry name" value="sCache_2"/>
</dbReference>